<dbReference type="InterPro" id="IPR045518">
    <property type="entry name" value="2EXR"/>
</dbReference>
<keyword evidence="3" id="KW-1185">Reference proteome</keyword>
<evidence type="ECO:0000313" key="2">
    <source>
        <dbReference type="EMBL" id="KAK8051700.1"/>
    </source>
</evidence>
<reference evidence="2 3" key="1">
    <citation type="submission" date="2023-01" db="EMBL/GenBank/DDBJ databases">
        <title>Analysis of 21 Apiospora genomes using comparative genomics revels a genus with tremendous synthesis potential of carbohydrate active enzymes and secondary metabolites.</title>
        <authorList>
            <person name="Sorensen T."/>
        </authorList>
    </citation>
    <scope>NUCLEOTIDE SEQUENCE [LARGE SCALE GENOMIC DNA]</scope>
    <source>
        <strain evidence="2 3">CBS 33761</strain>
    </source>
</reference>
<sequence>MVQQLIARSPSPMLSDAEKRLCFVEDGDRARERLVSAVRQDRDEEDQIQNLALNLSKFHKATHSLIKCLHDDIHQLKQDNADLRLGSRRFTCFNRLPTEIRTAIWELAAVETYTPKIFQANIKRVVRPDGIPEIGVRYPRHNVAQACRESRYLLHPVKPTDHVWDTMSKERQAVVKDGLDWGWNEIAGWPWFKSDLDGILFSATMLDSEEATGEESLKALEALVGPLHRILVPWREDPSGAGLRLGNDIFPKFRCLQHLRSLEFVMARRKVKRSVCSRWPILPFAVDVNDKVAVRDTLAALGPDDAEWFRRDVRYYAEPGYIEDGGPASYWGIFHTCIKEDWLLQHFKRDPPNGDDTPPVVDREVVSWDHPWVQEHLKLIPVFKRVILLE</sequence>
<name>A0ABR1TYJ5_9PEZI</name>
<dbReference type="Pfam" id="PF20150">
    <property type="entry name" value="2EXR"/>
    <property type="match status" value="1"/>
</dbReference>
<dbReference type="Proteomes" id="UP001444661">
    <property type="component" value="Unassembled WGS sequence"/>
</dbReference>
<evidence type="ECO:0000313" key="3">
    <source>
        <dbReference type="Proteomes" id="UP001444661"/>
    </source>
</evidence>
<dbReference type="EMBL" id="JAQQWK010000002">
    <property type="protein sequence ID" value="KAK8051700.1"/>
    <property type="molecule type" value="Genomic_DNA"/>
</dbReference>
<organism evidence="2 3">
    <name type="scientific">Apiospora rasikravindrae</name>
    <dbReference type="NCBI Taxonomy" id="990691"/>
    <lineage>
        <taxon>Eukaryota</taxon>
        <taxon>Fungi</taxon>
        <taxon>Dikarya</taxon>
        <taxon>Ascomycota</taxon>
        <taxon>Pezizomycotina</taxon>
        <taxon>Sordariomycetes</taxon>
        <taxon>Xylariomycetidae</taxon>
        <taxon>Amphisphaeriales</taxon>
        <taxon>Apiosporaceae</taxon>
        <taxon>Apiospora</taxon>
    </lineage>
</organism>
<dbReference type="PANTHER" id="PTHR35910:SF1">
    <property type="entry name" value="2EXR DOMAIN-CONTAINING PROTEIN"/>
    <property type="match status" value="1"/>
</dbReference>
<comment type="caution">
    <text evidence="2">The sequence shown here is derived from an EMBL/GenBank/DDBJ whole genome shotgun (WGS) entry which is preliminary data.</text>
</comment>
<accession>A0ABR1TYJ5</accession>
<evidence type="ECO:0000259" key="1">
    <source>
        <dbReference type="Pfam" id="PF20150"/>
    </source>
</evidence>
<feature type="domain" description="2EXR" evidence="1">
    <location>
        <begin position="90"/>
        <end position="158"/>
    </location>
</feature>
<dbReference type="PANTHER" id="PTHR35910">
    <property type="entry name" value="2EXR DOMAIN-CONTAINING PROTEIN"/>
    <property type="match status" value="1"/>
</dbReference>
<proteinExistence type="predicted"/>
<protein>
    <recommendedName>
        <fullName evidence="1">2EXR domain-containing protein</fullName>
    </recommendedName>
</protein>
<gene>
    <name evidence="2" type="ORF">PG993_003085</name>
</gene>